<dbReference type="Proteomes" id="UP000195442">
    <property type="component" value="Unassembled WGS sequence"/>
</dbReference>
<dbReference type="InterPro" id="IPR025528">
    <property type="entry name" value="BrnA_antitoxin"/>
</dbReference>
<keyword evidence="3" id="KW-1185">Reference proteome</keyword>
<reference evidence="3" key="1">
    <citation type="submission" date="2017-02" db="EMBL/GenBank/DDBJ databases">
        <authorList>
            <person name="Daims H."/>
        </authorList>
    </citation>
    <scope>NUCLEOTIDE SEQUENCE [LARGE SCALE GENOMIC DNA]</scope>
</reference>
<organism evidence="2 3">
    <name type="scientific">Crenothrix polyspora</name>
    <dbReference type="NCBI Taxonomy" id="360316"/>
    <lineage>
        <taxon>Bacteria</taxon>
        <taxon>Pseudomonadati</taxon>
        <taxon>Pseudomonadota</taxon>
        <taxon>Gammaproteobacteria</taxon>
        <taxon>Methylococcales</taxon>
        <taxon>Crenotrichaceae</taxon>
        <taxon>Crenothrix</taxon>
    </lineage>
</organism>
<dbReference type="RefSeq" id="WP_087147148.1">
    <property type="nucleotide sequence ID" value="NZ_FUKJ01000221.1"/>
</dbReference>
<evidence type="ECO:0000313" key="2">
    <source>
        <dbReference type="EMBL" id="SJM92871.1"/>
    </source>
</evidence>
<dbReference type="EMBL" id="FUKJ01000221">
    <property type="protein sequence ID" value="SJM92871.1"/>
    <property type="molecule type" value="Genomic_DNA"/>
</dbReference>
<dbReference type="Pfam" id="PF14384">
    <property type="entry name" value="BrnA_antitoxin"/>
    <property type="match status" value="1"/>
</dbReference>
<proteinExistence type="predicted"/>
<dbReference type="AlphaFoldDB" id="A0A1R4HA19"/>
<accession>A0A1R4HA19</accession>
<sequence>MNNKSTGNMPRTNQTNWATVTTLTDADIIHDADSPSTTEADWQQAFTSHSAAELHTESVRRTRGVNKQPRKEQVAVRYDADILAYFRSTGKGWQTRMNNALKEWLKEHTA</sequence>
<name>A0A1R4HA19_9GAMM</name>
<evidence type="ECO:0000313" key="3">
    <source>
        <dbReference type="Proteomes" id="UP000195442"/>
    </source>
</evidence>
<feature type="region of interest" description="Disordered" evidence="1">
    <location>
        <begin position="50"/>
        <end position="70"/>
    </location>
</feature>
<evidence type="ECO:0008006" key="4">
    <source>
        <dbReference type="Google" id="ProtNLM"/>
    </source>
</evidence>
<dbReference type="OrthoDB" id="9796641at2"/>
<gene>
    <name evidence="2" type="ORF">CRENPOLYSF2_2980006</name>
</gene>
<protein>
    <recommendedName>
        <fullName evidence="4">BrnA antitoxin of type II toxin-antitoxin system</fullName>
    </recommendedName>
</protein>
<evidence type="ECO:0000256" key="1">
    <source>
        <dbReference type="SAM" id="MobiDB-lite"/>
    </source>
</evidence>